<evidence type="ECO:0000313" key="3">
    <source>
        <dbReference type="Proteomes" id="UP000001007"/>
    </source>
</evidence>
<name>Q8KCG3_CHLTE</name>
<organism evidence="2 3">
    <name type="scientific">Chlorobaculum tepidum (strain ATCC 49652 / DSM 12025 / NBRC 103806 / TLS)</name>
    <name type="common">Chlorobium tepidum</name>
    <dbReference type="NCBI Taxonomy" id="194439"/>
    <lineage>
        <taxon>Bacteria</taxon>
        <taxon>Pseudomonadati</taxon>
        <taxon>Chlorobiota</taxon>
        <taxon>Chlorobiia</taxon>
        <taxon>Chlorobiales</taxon>
        <taxon>Chlorobiaceae</taxon>
        <taxon>Chlorobaculum</taxon>
    </lineage>
</organism>
<keyword evidence="3" id="KW-1185">Reference proteome</keyword>
<sequence length="78" mass="8517">MPALPPPPQYPPTRCSRSRAQRYLAAFRFCCFILIPTPMKTEVKVIIISGIVTIIVAIINGNDNIHAGGNVTMHGAKK</sequence>
<dbReference type="EMBL" id="AE006470">
    <property type="protein sequence ID" value="AAM72686.1"/>
    <property type="molecule type" value="Genomic_DNA"/>
</dbReference>
<dbReference type="AlphaFoldDB" id="Q8KCG3"/>
<dbReference type="Proteomes" id="UP000001007">
    <property type="component" value="Chromosome"/>
</dbReference>
<dbReference type="STRING" id="194439.CT1458"/>
<proteinExistence type="predicted"/>
<evidence type="ECO:0000313" key="2">
    <source>
        <dbReference type="EMBL" id="AAM72686.1"/>
    </source>
</evidence>
<keyword evidence="1" id="KW-0812">Transmembrane</keyword>
<accession>Q8KCG3</accession>
<dbReference type="EnsemblBacteria" id="AAM72686">
    <property type="protein sequence ID" value="AAM72686"/>
    <property type="gene ID" value="CT1458"/>
</dbReference>
<evidence type="ECO:0000256" key="1">
    <source>
        <dbReference type="SAM" id="Phobius"/>
    </source>
</evidence>
<keyword evidence="1" id="KW-1133">Transmembrane helix</keyword>
<feature type="transmembrane region" description="Helical" evidence="1">
    <location>
        <begin position="43"/>
        <end position="61"/>
    </location>
</feature>
<gene>
    <name evidence="2" type="ordered locus">CT1458</name>
</gene>
<keyword evidence="1" id="KW-0472">Membrane</keyword>
<reference evidence="2 3" key="1">
    <citation type="journal article" date="2002" name="Proc. Natl. Acad. Sci. U.S.A.">
        <title>The complete genome sequence of Chlorobium tepidum TLS, a photosynthetic, anaerobic, green-sulfur bacterium.</title>
        <authorList>
            <person name="Eisen J.A."/>
            <person name="Nelson K.E."/>
            <person name="Paulsen I.T."/>
            <person name="Heidelberg J.F."/>
            <person name="Wu M."/>
            <person name="Dodson R.J."/>
            <person name="Deboy R."/>
            <person name="Gwinn M.L."/>
            <person name="Nelson W.C."/>
            <person name="Haft D.H."/>
            <person name="Hickey E.K."/>
            <person name="Peterson J.D."/>
            <person name="Durkin A.S."/>
            <person name="Kolonay J.L."/>
            <person name="Yang F."/>
            <person name="Holt I."/>
            <person name="Umayam L.A."/>
            <person name="Mason T."/>
            <person name="Brenner M."/>
            <person name="Shea T.P."/>
            <person name="Parksey D."/>
            <person name="Nierman W.C."/>
            <person name="Feldblyum T.V."/>
            <person name="Hansen C.L."/>
            <person name="Craven M.B."/>
            <person name="Radune D."/>
            <person name="Vamathevan J."/>
            <person name="Khouri H."/>
            <person name="White O."/>
            <person name="Gruber T.M."/>
            <person name="Ketchum K.A."/>
            <person name="Venter J.C."/>
            <person name="Tettelin H."/>
            <person name="Bryant D.A."/>
            <person name="Fraser C.M."/>
        </authorList>
    </citation>
    <scope>NUCLEOTIDE SEQUENCE [LARGE SCALE GENOMIC DNA]</scope>
    <source>
        <strain evidence="3">ATCC 49652 / DSM 12025 / NBRC 103806 / TLS</strain>
    </source>
</reference>
<dbReference type="HOGENOM" id="CLU_2615599_0_0_10"/>
<protein>
    <submittedName>
        <fullName evidence="2">Uncharacterized protein</fullName>
    </submittedName>
</protein>
<dbReference type="KEGG" id="cte:CT1458"/>